<keyword evidence="7 8" id="KW-0472">Membrane</keyword>
<gene>
    <name evidence="10" type="ORF">P5673_027471</name>
</gene>
<feature type="domain" description="CWH43-like N-terminal" evidence="9">
    <location>
        <begin position="16"/>
        <end position="161"/>
    </location>
</feature>
<reference evidence="10" key="1">
    <citation type="journal article" date="2023" name="G3 (Bethesda)">
        <title>Whole genome assembly and annotation of the endangered Caribbean coral Acropora cervicornis.</title>
        <authorList>
            <person name="Selwyn J.D."/>
            <person name="Vollmer S.V."/>
        </authorList>
    </citation>
    <scope>NUCLEOTIDE SEQUENCE</scope>
    <source>
        <strain evidence="10">K2</strain>
    </source>
</reference>
<evidence type="ECO:0000256" key="5">
    <source>
        <dbReference type="ARBA" id="ARBA00022989"/>
    </source>
</evidence>
<evidence type="ECO:0000256" key="7">
    <source>
        <dbReference type="ARBA" id="ARBA00023136"/>
    </source>
</evidence>
<evidence type="ECO:0000256" key="4">
    <source>
        <dbReference type="ARBA" id="ARBA00022692"/>
    </source>
</evidence>
<evidence type="ECO:0000313" key="10">
    <source>
        <dbReference type="EMBL" id="KAK2551678.1"/>
    </source>
</evidence>
<feature type="transmembrane region" description="Helical" evidence="8">
    <location>
        <begin position="12"/>
        <end position="41"/>
    </location>
</feature>
<evidence type="ECO:0000313" key="11">
    <source>
        <dbReference type="Proteomes" id="UP001249851"/>
    </source>
</evidence>
<evidence type="ECO:0000256" key="3">
    <source>
        <dbReference type="ARBA" id="ARBA00022502"/>
    </source>
</evidence>
<dbReference type="AlphaFoldDB" id="A0AAD9PYZ6"/>
<evidence type="ECO:0000256" key="1">
    <source>
        <dbReference type="ARBA" id="ARBA00004653"/>
    </source>
</evidence>
<keyword evidence="6" id="KW-0333">Golgi apparatus</keyword>
<reference evidence="10" key="2">
    <citation type="journal article" date="2023" name="Science">
        <title>Genomic signatures of disease resistance in endangered staghorn corals.</title>
        <authorList>
            <person name="Vollmer S.V."/>
            <person name="Selwyn J.D."/>
            <person name="Despard B.A."/>
            <person name="Roesel C.L."/>
        </authorList>
    </citation>
    <scope>NUCLEOTIDE SEQUENCE</scope>
    <source>
        <strain evidence="10">K2</strain>
    </source>
</reference>
<dbReference type="Proteomes" id="UP001249851">
    <property type="component" value="Unassembled WGS sequence"/>
</dbReference>
<feature type="transmembrane region" description="Helical" evidence="8">
    <location>
        <begin position="147"/>
        <end position="166"/>
    </location>
</feature>
<keyword evidence="4 8" id="KW-0812">Transmembrane</keyword>
<dbReference type="GO" id="GO:0005789">
    <property type="term" value="C:endoplasmic reticulum membrane"/>
    <property type="evidence" value="ECO:0007669"/>
    <property type="project" value="TreeGrafter"/>
</dbReference>
<evidence type="ECO:0000256" key="8">
    <source>
        <dbReference type="SAM" id="Phobius"/>
    </source>
</evidence>
<dbReference type="InterPro" id="IPR039545">
    <property type="entry name" value="PGAP2"/>
</dbReference>
<keyword evidence="5 8" id="KW-1133">Transmembrane helix</keyword>
<proteinExistence type="inferred from homology"/>
<dbReference type="InterPro" id="IPR019402">
    <property type="entry name" value="CWH43_N"/>
</dbReference>
<keyword evidence="11" id="KW-1185">Reference proteome</keyword>
<dbReference type="GO" id="GO:0006506">
    <property type="term" value="P:GPI anchor biosynthetic process"/>
    <property type="evidence" value="ECO:0007669"/>
    <property type="project" value="UniProtKB-KW"/>
</dbReference>
<accession>A0AAD9PYZ6</accession>
<dbReference type="Pfam" id="PF10277">
    <property type="entry name" value="Frag1"/>
    <property type="match status" value="1"/>
</dbReference>
<name>A0AAD9PYZ6_ACRCE</name>
<comment type="similarity">
    <text evidence="2">Belongs to the PGAP2 family.</text>
</comment>
<organism evidence="10 11">
    <name type="scientific">Acropora cervicornis</name>
    <name type="common">Staghorn coral</name>
    <dbReference type="NCBI Taxonomy" id="6130"/>
    <lineage>
        <taxon>Eukaryota</taxon>
        <taxon>Metazoa</taxon>
        <taxon>Cnidaria</taxon>
        <taxon>Anthozoa</taxon>
        <taxon>Hexacorallia</taxon>
        <taxon>Scleractinia</taxon>
        <taxon>Astrocoeniina</taxon>
        <taxon>Acroporidae</taxon>
        <taxon>Acropora</taxon>
    </lineage>
</organism>
<dbReference type="PANTHER" id="PTHR12892">
    <property type="entry name" value="FGF RECEPTOR ACTIVATING PROTEIN 1"/>
    <property type="match status" value="1"/>
</dbReference>
<dbReference type="EMBL" id="JARQWQ010000095">
    <property type="protein sequence ID" value="KAK2551678.1"/>
    <property type="molecule type" value="Genomic_DNA"/>
</dbReference>
<dbReference type="PANTHER" id="PTHR12892:SF11">
    <property type="entry name" value="POST-GPI ATTACHMENT TO PROTEINS FACTOR 2"/>
    <property type="match status" value="1"/>
</dbReference>
<evidence type="ECO:0000256" key="6">
    <source>
        <dbReference type="ARBA" id="ARBA00023034"/>
    </source>
</evidence>
<sequence>MGSTIRPQSPIFCISFNLFAMWICSLPLASLLACVAISILWHFDETTRTHCKVANYLPSISASIGGHMPETFIWRVGIALHCPRVLILPYSLHKYFSAAADRKYKLKTWWFSLLNLTGSVLHLLENGALIVLTYISSIDNRDVHEGSFVVFMVCSIAFMLLWRTFFIQKKSLDHDIELLLIWCGCLLFLQTQLVL</sequence>
<feature type="transmembrane region" description="Helical" evidence="8">
    <location>
        <begin position="113"/>
        <end position="135"/>
    </location>
</feature>
<dbReference type="PROSITE" id="PS51257">
    <property type="entry name" value="PROKAR_LIPOPROTEIN"/>
    <property type="match status" value="1"/>
</dbReference>
<dbReference type="GO" id="GO:0000139">
    <property type="term" value="C:Golgi membrane"/>
    <property type="evidence" value="ECO:0007669"/>
    <property type="project" value="UniProtKB-SubCell"/>
</dbReference>
<keyword evidence="3" id="KW-0337">GPI-anchor biosynthesis</keyword>
<protein>
    <submittedName>
        <fullName evidence="10">Post-GPI attachment to proteins factor 2</fullName>
    </submittedName>
</protein>
<comment type="subcellular location">
    <subcellularLocation>
        <location evidence="1">Golgi apparatus membrane</location>
        <topology evidence="1">Multi-pass membrane protein</topology>
    </subcellularLocation>
</comment>
<evidence type="ECO:0000259" key="9">
    <source>
        <dbReference type="Pfam" id="PF10277"/>
    </source>
</evidence>
<comment type="caution">
    <text evidence="10">The sequence shown here is derived from an EMBL/GenBank/DDBJ whole genome shotgun (WGS) entry which is preliminary data.</text>
</comment>
<evidence type="ECO:0000256" key="2">
    <source>
        <dbReference type="ARBA" id="ARBA00007414"/>
    </source>
</evidence>